<dbReference type="GO" id="GO:0005576">
    <property type="term" value="C:extracellular region"/>
    <property type="evidence" value="ECO:0007669"/>
    <property type="project" value="UniProtKB-SubCell"/>
</dbReference>
<keyword evidence="8" id="KW-0282">Flagellum</keyword>
<keyword evidence="5" id="KW-0964">Secreted</keyword>
<keyword evidence="8" id="KW-0966">Cell projection</keyword>
<dbReference type="RefSeq" id="WP_095405891.1">
    <property type="nucleotide sequence ID" value="NZ_NOJZ02000002.1"/>
</dbReference>
<evidence type="ECO:0000313" key="9">
    <source>
        <dbReference type="Proteomes" id="UP000243494"/>
    </source>
</evidence>
<dbReference type="PANTHER" id="PTHR30288">
    <property type="entry name" value="FLAGELLAR CAP/ASSEMBLY PROTEIN FLID"/>
    <property type="match status" value="1"/>
</dbReference>
<evidence type="ECO:0000256" key="3">
    <source>
        <dbReference type="ARBA" id="ARBA00023054"/>
    </source>
</evidence>
<dbReference type="EMBL" id="NOJZ02000002">
    <property type="protein sequence ID" value="RDY24505.1"/>
    <property type="molecule type" value="Genomic_DNA"/>
</dbReference>
<dbReference type="InterPro" id="IPR010809">
    <property type="entry name" value="FliD_C"/>
</dbReference>
<dbReference type="GO" id="GO:0071973">
    <property type="term" value="P:bacterial-type flagellum-dependent cell motility"/>
    <property type="evidence" value="ECO:0007669"/>
    <property type="project" value="TreeGrafter"/>
</dbReference>
<gene>
    <name evidence="8" type="ORF">CHF27_002375</name>
</gene>
<comment type="function">
    <text evidence="5">Required for morphogenesis and for the elongation of the flagellar filament by facilitating polymerization of the flagellin monomers at the tip of growing filament. Forms a capping structure, which prevents flagellin subunits (transported through the central channel of the flagellum) from leaking out without polymerization at the distal end.</text>
</comment>
<keyword evidence="9" id="KW-1185">Reference proteome</keyword>
<sequence>MSTINSVRIPGLATGMDTDTMIKDMLKLEQNKVDKAKQKEQSIKWQQETYRDTIKEMKGFYDKYLTTSSPDCIMNSKSWSTMSVSSSNENVITATGSAGANNVDYSFDVKKLAKPPKVSVDWEGKGYKNDTKLNELSLSGTKSFKIDLGNGKESKIIELKETDTVETMIKNINDSMSGEIKATYSEMTGQFSIVSKETGTESKLKIVDVDSSGVSLGTSSSLVFLNLQEINEIVDASGNVTIETPPPGFDGEAQGSNSYIKVTSKDGTMTEKILTEKLNTFTRDGITYTVNSTGTSDLTSKPDTKSVVDKMKTFVEDYNKIMDKMYDFITQKKNADYPPLTDAQKEDMSEEEIERWEKKAKIGLLRNDKDMRAFMDNMNKAIFGDKMEELNKMGIKSASNYNDKGQLYIDEEKFTKALQNNGDQVYSILSKNTDSVLENMKSTMYKYVGTSTSIFAKKAGLEKTASASNNLYSVQIRKQEQMIKELQNKMKKKETQLYKRFATLESSMNRFNSQMNYLTAS</sequence>
<feature type="domain" description="Flagellar hook-associated protein 2 N-terminal" evidence="6">
    <location>
        <begin position="14"/>
        <end position="114"/>
    </location>
</feature>
<evidence type="ECO:0000256" key="1">
    <source>
        <dbReference type="ARBA" id="ARBA00009764"/>
    </source>
</evidence>
<evidence type="ECO:0000313" key="8">
    <source>
        <dbReference type="EMBL" id="RDY24505.1"/>
    </source>
</evidence>
<protein>
    <recommendedName>
        <fullName evidence="5">Flagellar hook-associated protein 2</fullName>
        <shortName evidence="5">HAP2</shortName>
    </recommendedName>
    <alternativeName>
        <fullName evidence="5">Flagellar cap protein</fullName>
    </alternativeName>
</protein>
<dbReference type="InterPro" id="IPR040026">
    <property type="entry name" value="FliD"/>
</dbReference>
<dbReference type="Pfam" id="PF07195">
    <property type="entry name" value="FliD_C"/>
    <property type="match status" value="1"/>
</dbReference>
<accession>A0A371IVK1</accession>
<dbReference type="GO" id="GO:0009421">
    <property type="term" value="C:bacterial-type flagellum filament cap"/>
    <property type="evidence" value="ECO:0007669"/>
    <property type="project" value="InterPro"/>
</dbReference>
<comment type="subcellular location">
    <subcellularLocation>
        <location evidence="5">Secreted</location>
    </subcellularLocation>
    <subcellularLocation>
        <location evidence="5">Bacterial flagellum</location>
    </subcellularLocation>
</comment>
<feature type="domain" description="Flagellar hook-associated protein 2 C-terminal" evidence="7">
    <location>
        <begin position="276"/>
        <end position="512"/>
    </location>
</feature>
<organism evidence="8 9">
    <name type="scientific">Romboutsia maritimum</name>
    <dbReference type="NCBI Taxonomy" id="2020948"/>
    <lineage>
        <taxon>Bacteria</taxon>
        <taxon>Bacillati</taxon>
        <taxon>Bacillota</taxon>
        <taxon>Clostridia</taxon>
        <taxon>Peptostreptococcales</taxon>
        <taxon>Peptostreptococcaceae</taxon>
        <taxon>Romboutsia</taxon>
    </lineage>
</organism>
<name>A0A371IVK1_9FIRM</name>
<dbReference type="OrthoDB" id="9776025at2"/>
<dbReference type="Pfam" id="PF02465">
    <property type="entry name" value="FliD_N"/>
    <property type="match status" value="1"/>
</dbReference>
<dbReference type="Proteomes" id="UP000243494">
    <property type="component" value="Unassembled WGS sequence"/>
</dbReference>
<dbReference type="GO" id="GO:0009424">
    <property type="term" value="C:bacterial-type flagellum hook"/>
    <property type="evidence" value="ECO:0007669"/>
    <property type="project" value="UniProtKB-UniRule"/>
</dbReference>
<evidence type="ECO:0000259" key="7">
    <source>
        <dbReference type="Pfam" id="PF07195"/>
    </source>
</evidence>
<comment type="subunit">
    <text evidence="2 5">Homopentamer.</text>
</comment>
<evidence type="ECO:0000256" key="5">
    <source>
        <dbReference type="RuleBase" id="RU362066"/>
    </source>
</evidence>
<evidence type="ECO:0000259" key="6">
    <source>
        <dbReference type="Pfam" id="PF02465"/>
    </source>
</evidence>
<proteinExistence type="inferred from homology"/>
<comment type="caution">
    <text evidence="8">The sequence shown here is derived from an EMBL/GenBank/DDBJ whole genome shotgun (WGS) entry which is preliminary data.</text>
</comment>
<feature type="coiled-coil region" evidence="5">
    <location>
        <begin position="469"/>
        <end position="496"/>
    </location>
</feature>
<dbReference type="InterPro" id="IPR003481">
    <property type="entry name" value="FliD_N"/>
</dbReference>
<dbReference type="AlphaFoldDB" id="A0A371IVK1"/>
<evidence type="ECO:0000256" key="4">
    <source>
        <dbReference type="ARBA" id="ARBA00023143"/>
    </source>
</evidence>
<reference evidence="8 9" key="1">
    <citation type="journal article" date="2017" name="Genome Announc.">
        <title>Draft Genome Sequence of Romboutsia maritimum sp. nov. Strain CCRI-22766(T), Isolated from Coastal Estuarine Mud.</title>
        <authorList>
            <person name="Maheux A.F."/>
            <person name="Boudreau D.K."/>
            <person name="Berube E."/>
            <person name="Boissinot M."/>
            <person name="Raymond F."/>
            <person name="Brodeur S."/>
            <person name="Corbeil J."/>
            <person name="Brightwell G."/>
            <person name="Broda D."/>
            <person name="Omar R.F."/>
            <person name="Bergeron M.G."/>
        </authorList>
    </citation>
    <scope>NUCLEOTIDE SEQUENCE [LARGE SCALE GENOMIC DNA]</scope>
    <source>
        <strain evidence="8 9">CCRI-22766</strain>
    </source>
</reference>
<keyword evidence="4 5" id="KW-0975">Bacterial flagellum</keyword>
<evidence type="ECO:0000256" key="2">
    <source>
        <dbReference type="ARBA" id="ARBA00011255"/>
    </source>
</evidence>
<keyword evidence="8" id="KW-0969">Cilium</keyword>
<comment type="similarity">
    <text evidence="1 5">Belongs to the FliD family.</text>
</comment>
<keyword evidence="3 5" id="KW-0175">Coiled coil</keyword>
<dbReference type="PANTHER" id="PTHR30288:SF0">
    <property type="entry name" value="FLAGELLAR HOOK-ASSOCIATED PROTEIN 2"/>
    <property type="match status" value="1"/>
</dbReference>
<dbReference type="GO" id="GO:0007155">
    <property type="term" value="P:cell adhesion"/>
    <property type="evidence" value="ECO:0007669"/>
    <property type="project" value="InterPro"/>
</dbReference>